<feature type="domain" description="Flagellar assembly protein FliH/Type III secretion system HrpE" evidence="8">
    <location>
        <begin position="151"/>
        <end position="269"/>
    </location>
</feature>
<dbReference type="CDD" id="cd06503">
    <property type="entry name" value="ATP-synt_Fo_b"/>
    <property type="match status" value="1"/>
</dbReference>
<dbReference type="InterPro" id="IPR051472">
    <property type="entry name" value="T3SS_Stator/FliH"/>
</dbReference>
<evidence type="ECO:0000256" key="3">
    <source>
        <dbReference type="ARBA" id="ARBA00022448"/>
    </source>
</evidence>
<comment type="similarity">
    <text evidence="2">Belongs to the FliH family.</text>
</comment>
<evidence type="ECO:0000256" key="1">
    <source>
        <dbReference type="ARBA" id="ARBA00003041"/>
    </source>
</evidence>
<comment type="caution">
    <text evidence="9">The sequence shown here is derived from an EMBL/GenBank/DDBJ whole genome shotgun (WGS) entry which is preliminary data.</text>
</comment>
<dbReference type="GO" id="GO:0044781">
    <property type="term" value="P:bacterial-type flagellum organization"/>
    <property type="evidence" value="ECO:0007669"/>
    <property type="project" value="UniProtKB-KW"/>
</dbReference>
<evidence type="ECO:0000256" key="6">
    <source>
        <dbReference type="ARBA" id="ARBA00023225"/>
    </source>
</evidence>
<evidence type="ECO:0000256" key="7">
    <source>
        <dbReference type="SAM" id="Coils"/>
    </source>
</evidence>
<dbReference type="Pfam" id="PF02108">
    <property type="entry name" value="FliH"/>
    <property type="match status" value="1"/>
</dbReference>
<dbReference type="AlphaFoldDB" id="A0A9D1R7V8"/>
<name>A0A9D1R7V8_9FIRM</name>
<dbReference type="Proteomes" id="UP000824265">
    <property type="component" value="Unassembled WGS sequence"/>
</dbReference>
<evidence type="ECO:0000313" key="10">
    <source>
        <dbReference type="Proteomes" id="UP000824265"/>
    </source>
</evidence>
<sequence>MRSLSSNLLKRGYTCLAQDDLRVIDSNERMARRMEELTARMQRPENEGFVPGLQAGEVPPLEEGEENSQTGNVIKAAVEDEAASQQAKAEADLIVQQAKEEAETLRQQAISQAKQEKRSILEQARIQGYEEGQRKAQAEKARLEQEYRKKENQLEDAYQKKLDELEPAFIDTITGVYEHIFHVELASYREVLVYLISTAMRDVEEKRSFLIHVSKEDYPYVSMEKKQLTAVSPNSEIEIIEDLTLGKNDCLIETDGGIFDCGVGTQLAQLRQKLKLLSYEK</sequence>
<proteinExistence type="inferred from homology"/>
<dbReference type="PANTHER" id="PTHR34982">
    <property type="entry name" value="YOP PROTEINS TRANSLOCATION PROTEIN L"/>
    <property type="match status" value="1"/>
</dbReference>
<feature type="coiled-coil region" evidence="7">
    <location>
        <begin position="88"/>
        <end position="164"/>
    </location>
</feature>
<keyword evidence="3" id="KW-0813">Transport</keyword>
<dbReference type="GO" id="GO:0015031">
    <property type="term" value="P:protein transport"/>
    <property type="evidence" value="ECO:0007669"/>
    <property type="project" value="UniProtKB-KW"/>
</dbReference>
<keyword evidence="5" id="KW-0653">Protein transport</keyword>
<evidence type="ECO:0000256" key="2">
    <source>
        <dbReference type="ARBA" id="ARBA00006602"/>
    </source>
</evidence>
<accession>A0A9D1R7V8</accession>
<reference evidence="9" key="2">
    <citation type="submission" date="2021-04" db="EMBL/GenBank/DDBJ databases">
        <authorList>
            <person name="Gilroy R."/>
        </authorList>
    </citation>
    <scope>NUCLEOTIDE SEQUENCE</scope>
    <source>
        <strain evidence="9">CHK195-6426</strain>
    </source>
</reference>
<evidence type="ECO:0000259" key="8">
    <source>
        <dbReference type="Pfam" id="PF02108"/>
    </source>
</evidence>
<comment type="function">
    <text evidence="1">Needed for flagellar regrowth and assembly.</text>
</comment>
<dbReference type="GO" id="GO:0005829">
    <property type="term" value="C:cytosol"/>
    <property type="evidence" value="ECO:0007669"/>
    <property type="project" value="TreeGrafter"/>
</dbReference>
<dbReference type="EMBL" id="DXGH01000073">
    <property type="protein sequence ID" value="HIW82554.1"/>
    <property type="molecule type" value="Genomic_DNA"/>
</dbReference>
<keyword evidence="7" id="KW-0175">Coiled coil</keyword>
<dbReference type="PANTHER" id="PTHR34982:SF1">
    <property type="entry name" value="FLAGELLAR ASSEMBLY PROTEIN FLIH"/>
    <property type="match status" value="1"/>
</dbReference>
<gene>
    <name evidence="9" type="ORF">H9742_13715</name>
</gene>
<evidence type="ECO:0000313" key="9">
    <source>
        <dbReference type="EMBL" id="HIW82554.1"/>
    </source>
</evidence>
<evidence type="ECO:0000256" key="4">
    <source>
        <dbReference type="ARBA" id="ARBA00022795"/>
    </source>
</evidence>
<keyword evidence="4" id="KW-1005">Bacterial flagellum biogenesis</keyword>
<organism evidence="9 10">
    <name type="scientific">Candidatus Acetatifactor stercoripullorum</name>
    <dbReference type="NCBI Taxonomy" id="2838414"/>
    <lineage>
        <taxon>Bacteria</taxon>
        <taxon>Bacillati</taxon>
        <taxon>Bacillota</taxon>
        <taxon>Clostridia</taxon>
        <taxon>Lachnospirales</taxon>
        <taxon>Lachnospiraceae</taxon>
        <taxon>Acetatifactor</taxon>
    </lineage>
</organism>
<evidence type="ECO:0000256" key="5">
    <source>
        <dbReference type="ARBA" id="ARBA00022927"/>
    </source>
</evidence>
<protein>
    <recommendedName>
        <fullName evidence="8">Flagellar assembly protein FliH/Type III secretion system HrpE domain-containing protein</fullName>
    </recommendedName>
</protein>
<reference evidence="9" key="1">
    <citation type="journal article" date="2021" name="PeerJ">
        <title>Extensive microbial diversity within the chicken gut microbiome revealed by metagenomics and culture.</title>
        <authorList>
            <person name="Gilroy R."/>
            <person name="Ravi A."/>
            <person name="Getino M."/>
            <person name="Pursley I."/>
            <person name="Horton D.L."/>
            <person name="Alikhan N.F."/>
            <person name="Baker D."/>
            <person name="Gharbi K."/>
            <person name="Hall N."/>
            <person name="Watson M."/>
            <person name="Adriaenssens E.M."/>
            <person name="Foster-Nyarko E."/>
            <person name="Jarju S."/>
            <person name="Secka A."/>
            <person name="Antonio M."/>
            <person name="Oren A."/>
            <person name="Chaudhuri R.R."/>
            <person name="La Ragione R."/>
            <person name="Hildebrand F."/>
            <person name="Pallen M.J."/>
        </authorList>
    </citation>
    <scope>NUCLEOTIDE SEQUENCE</scope>
    <source>
        <strain evidence="9">CHK195-6426</strain>
    </source>
</reference>
<keyword evidence="6" id="KW-1006">Bacterial flagellum protein export</keyword>
<dbReference type="InterPro" id="IPR018035">
    <property type="entry name" value="Flagellar_FliH/T3SS_HrpE"/>
</dbReference>